<keyword evidence="4" id="KW-1185">Reference proteome</keyword>
<dbReference type="Proteomes" id="UP001225596">
    <property type="component" value="Unassembled WGS sequence"/>
</dbReference>
<comment type="caution">
    <text evidence="3">The sequence shown here is derived from an EMBL/GenBank/DDBJ whole genome shotgun (WGS) entry which is preliminary data.</text>
</comment>
<evidence type="ECO:0000313" key="3">
    <source>
        <dbReference type="EMBL" id="MDQ9171736.1"/>
    </source>
</evidence>
<accession>A0ABU1BTK5</accession>
<evidence type="ECO:0000313" key="4">
    <source>
        <dbReference type="Proteomes" id="UP001225596"/>
    </source>
</evidence>
<proteinExistence type="predicted"/>
<feature type="signal peptide" evidence="2">
    <location>
        <begin position="1"/>
        <end position="21"/>
    </location>
</feature>
<evidence type="ECO:0000256" key="1">
    <source>
        <dbReference type="SAM" id="MobiDB-lite"/>
    </source>
</evidence>
<name>A0ABU1BTK5_9BURK</name>
<dbReference type="EMBL" id="JAUYVH010000012">
    <property type="protein sequence ID" value="MDQ9171736.1"/>
    <property type="molecule type" value="Genomic_DNA"/>
</dbReference>
<sequence length="89" mass="9256">MNSRIHAAIVSAILAMLGLVACQKTEPVSEGPAEKVGQKIDEAASKAAVHINAIAEKAGEGLSKAGEKIEQTAKDAQNKNEEQNSDSSK</sequence>
<keyword evidence="2" id="KW-0732">Signal</keyword>
<gene>
    <name evidence="3" type="ORF">Q8A64_15080</name>
</gene>
<evidence type="ECO:0000256" key="2">
    <source>
        <dbReference type="SAM" id="SignalP"/>
    </source>
</evidence>
<organism evidence="3 4">
    <name type="scientific">Keguizhuia sedimenti</name>
    <dbReference type="NCBI Taxonomy" id="3064264"/>
    <lineage>
        <taxon>Bacteria</taxon>
        <taxon>Pseudomonadati</taxon>
        <taxon>Pseudomonadota</taxon>
        <taxon>Betaproteobacteria</taxon>
        <taxon>Burkholderiales</taxon>
        <taxon>Oxalobacteraceae</taxon>
        <taxon>Keguizhuia</taxon>
    </lineage>
</organism>
<feature type="region of interest" description="Disordered" evidence="1">
    <location>
        <begin position="60"/>
        <end position="89"/>
    </location>
</feature>
<dbReference type="RefSeq" id="WP_338437682.1">
    <property type="nucleotide sequence ID" value="NZ_JAUYVH010000012.1"/>
</dbReference>
<feature type="compositionally biased region" description="Basic and acidic residues" evidence="1">
    <location>
        <begin position="65"/>
        <end position="89"/>
    </location>
</feature>
<reference evidence="3 4" key="1">
    <citation type="submission" date="2023-08" db="EMBL/GenBank/DDBJ databases">
        <title>Oxalobacteraceae gen .nov., isolated from river sludge outside the plant.</title>
        <authorList>
            <person name="Zhao S.Y."/>
        </authorList>
    </citation>
    <scope>NUCLEOTIDE SEQUENCE [LARGE SCALE GENOMIC DNA]</scope>
    <source>
        <strain evidence="3 4">R-40</strain>
    </source>
</reference>
<feature type="chain" id="PRO_5045645781" description="Lipoprotein" evidence="2">
    <location>
        <begin position="22"/>
        <end position="89"/>
    </location>
</feature>
<dbReference type="PROSITE" id="PS51257">
    <property type="entry name" value="PROKAR_LIPOPROTEIN"/>
    <property type="match status" value="1"/>
</dbReference>
<protein>
    <recommendedName>
        <fullName evidence="5">Lipoprotein</fullName>
    </recommendedName>
</protein>
<evidence type="ECO:0008006" key="5">
    <source>
        <dbReference type="Google" id="ProtNLM"/>
    </source>
</evidence>